<dbReference type="Pfam" id="PF20103">
    <property type="entry name" value="DUF6493"/>
    <property type="match status" value="1"/>
</dbReference>
<dbReference type="EMBL" id="LLVT01000001">
    <property type="protein sequence ID" value="KSW13464.1"/>
    <property type="molecule type" value="Genomic_DNA"/>
</dbReference>
<evidence type="ECO:0000313" key="3">
    <source>
        <dbReference type="EMBL" id="KSW13464.1"/>
    </source>
</evidence>
<reference evidence="3 4" key="1">
    <citation type="submission" date="2015-10" db="EMBL/GenBank/DDBJ databases">
        <title>Draft Genome of Actinomyces odontolyticus subsp. actinosynbacter strain XH001.</title>
        <authorList>
            <person name="Mclean J.S."/>
            <person name="He X."/>
        </authorList>
    </citation>
    <scope>NUCLEOTIDE SEQUENCE [LARGE SCALE GENOMIC DNA]</scope>
    <source>
        <strain evidence="3 4">XH001</strain>
    </source>
</reference>
<sequence length="819" mass="87981">MSQKSDPFRRPKTLDECADFWRLHLWTEGHPGEWTLDQVYARMLEINEGPPTAHDLDVSSRVTGAWLKGIGFLRLAELHGDLALDHDQRYLTALIGLEPGLQLPLMRADRELREELVWGMLRQEGNRGVSLSSSDRSASMGSEQTPGWSRTFEASVNEGLIERDRLLDALLEMLAADLPSARAGWYSRTLRLLAMTIDEAEARQPTLCALMSSPVGATVTLAVGHLSALARAGRLDLELFARSCEGALMGSKANALAALTILRGGLEVLSPGGIEPLLAIAMSFPHAQVQALAIELASDALRSGLLDSAALGRLLSDAELDPLVVATLDLLDPGHTANGQPDPGPVPEEGSGGQAPAAFLPPPREVNDLVPMSADDVVGRVGVLAQGAQMGLEYEALLAFLASPEYDPSALESLRPLVRRLTTRRFGYERMLGTLLQIALNGGGEGAESPLAAGTAWLESENMPTLMRERIIEVAGLLARGQRYRLLATPTDDRGAVNPLTLVRRALDNGGATPLPADLTQALLRVDTEHPDCAAALVLVDEREADLPASAVARIRLALQGVVRRRAEGYLSSLSVTWEGRPSYESGKPKVARDGSPIYAFFFPRIVGVDTGATGPELSALADIASASGDFTAHRYLYPASVRHFAVCLLASQWYVLDHTQLTCECYRALCEHGGRWDSLSAQLLGQAMGEREVESRALGVEALAALVARGDLAFDQVVSGFEAVAHTVKLNRWAQAFGDLGDVDPRLALDLALTLLPGLERGRTGIGQLLGVVTAQYARAQAEGWAPPLGEECIGWLGLFRGSSQAAKYARTLKEMGQ</sequence>
<evidence type="ECO:0000259" key="2">
    <source>
        <dbReference type="Pfam" id="PF20103"/>
    </source>
</evidence>
<feature type="region of interest" description="Disordered" evidence="1">
    <location>
        <begin position="334"/>
        <end position="362"/>
    </location>
</feature>
<comment type="caution">
    <text evidence="3">The sequence shown here is derived from an EMBL/GenBank/DDBJ whole genome shotgun (WGS) entry which is preliminary data.</text>
</comment>
<dbReference type="RefSeq" id="WP_060566225.1">
    <property type="nucleotide sequence ID" value="NZ_CP040006.1"/>
</dbReference>
<organism evidence="3 4">
    <name type="scientific">Schaalia odontolytica</name>
    <dbReference type="NCBI Taxonomy" id="1660"/>
    <lineage>
        <taxon>Bacteria</taxon>
        <taxon>Bacillati</taxon>
        <taxon>Actinomycetota</taxon>
        <taxon>Actinomycetes</taxon>
        <taxon>Actinomycetales</taxon>
        <taxon>Actinomycetaceae</taxon>
        <taxon>Schaalia</taxon>
    </lineage>
</organism>
<name>A0A0V8RZM2_9ACTO</name>
<feature type="region of interest" description="Disordered" evidence="1">
    <location>
        <begin position="127"/>
        <end position="148"/>
    </location>
</feature>
<evidence type="ECO:0000313" key="4">
    <source>
        <dbReference type="Proteomes" id="UP000054686"/>
    </source>
</evidence>
<feature type="compositionally biased region" description="Polar residues" evidence="1">
    <location>
        <begin position="129"/>
        <end position="148"/>
    </location>
</feature>
<dbReference type="InterPro" id="IPR045472">
    <property type="entry name" value="DUF6493"/>
</dbReference>
<protein>
    <recommendedName>
        <fullName evidence="2">DUF6493 domain-containing protein</fullName>
    </recommendedName>
</protein>
<proteinExistence type="predicted"/>
<dbReference type="OrthoDB" id="3245799at2"/>
<evidence type="ECO:0000256" key="1">
    <source>
        <dbReference type="SAM" id="MobiDB-lite"/>
    </source>
</evidence>
<feature type="domain" description="DUF6493" evidence="2">
    <location>
        <begin position="136"/>
        <end position="254"/>
    </location>
</feature>
<dbReference type="Proteomes" id="UP000054686">
    <property type="component" value="Unassembled WGS sequence"/>
</dbReference>
<gene>
    <name evidence="3" type="ORF">APY09_03735</name>
</gene>
<dbReference type="AlphaFoldDB" id="A0A0V8RZM2"/>
<accession>A0A0V8RZM2</accession>